<sequence>GRRRGAGAGRRRARTRTASSACRAAGPPAGTGTPTAASCSRRPTACRGFTPQRRRATASTGGGAGGRTAGSSTPRAEPSSSARPAARPAPPRSARRRGPPAGRGGAGAPRGRRRGASPAWCGPAGAGWAAPAGAGAALTTTRPCSRSGTLSSGRCWPGATTATSARACAASIPAPRRARGAGAAVQRHRQHAPSVPVALAGSRGPPAGRARGRGGGQGQQRPLGVRRAARGGGEEEEEEQNEEGGEEGEEGRAKGEEGHQEGEDEPRPRVAGAQLLRRQPQRRGARPQLALGQPPSAAPVGQPLGAALGARRRAALPGGRPAALGRIEVGIWNDGEFGVGRRVIRIARAIWEDARFQENGGKTQVRGKGIGGKFEADEPLSLCIWCHDEALFDKAVGVAQAELRKVRRDYRTHCAYAYAGQMVPGAEPALGAPAAGRGAGGSGSSGAAAQEALRSGVEARPAPAPSVHAQMQKAHDDVQQWEHKAEMDLQRLARAKEQALEFEKALRESWDHLHAADDVFKFPIAKLKSDQEAESKPAPLPASKLGDLLAGKVDMASVIGCDDLLEDLVSAEVELEGRALLWVLGALGVLGGAGLCRFSRGGVGAGRNPCFSREGLMGSR</sequence>
<feature type="compositionally biased region" description="Low complexity" evidence="1">
    <location>
        <begin position="69"/>
        <end position="86"/>
    </location>
</feature>
<comment type="caution">
    <text evidence="2">The sequence shown here is derived from an EMBL/GenBank/DDBJ whole genome shotgun (WGS) entry which is preliminary data.</text>
</comment>
<feature type="compositionally biased region" description="Basic residues" evidence="1">
    <location>
        <begin position="1"/>
        <end position="15"/>
    </location>
</feature>
<evidence type="ECO:0000256" key="1">
    <source>
        <dbReference type="SAM" id="MobiDB-lite"/>
    </source>
</evidence>
<feature type="non-terminal residue" evidence="2">
    <location>
        <position position="1"/>
    </location>
</feature>
<reference evidence="2" key="1">
    <citation type="submission" date="2023-10" db="EMBL/GenBank/DDBJ databases">
        <authorList>
            <person name="Chen Y."/>
            <person name="Shah S."/>
            <person name="Dougan E. K."/>
            <person name="Thang M."/>
            <person name="Chan C."/>
        </authorList>
    </citation>
    <scope>NUCLEOTIDE SEQUENCE [LARGE SCALE GENOMIC DNA]</scope>
</reference>
<feature type="compositionally biased region" description="Polar residues" evidence="1">
    <location>
        <begin position="138"/>
        <end position="152"/>
    </location>
</feature>
<name>A0ABN9VSB5_9DINO</name>
<feature type="compositionally biased region" description="Low complexity" evidence="1">
    <location>
        <begin position="200"/>
        <end position="209"/>
    </location>
</feature>
<keyword evidence="3" id="KW-1185">Reference proteome</keyword>
<accession>A0ABN9VSB5</accession>
<feature type="region of interest" description="Disordered" evidence="1">
    <location>
        <begin position="179"/>
        <end position="303"/>
    </location>
</feature>
<feature type="region of interest" description="Disordered" evidence="1">
    <location>
        <begin position="138"/>
        <end position="157"/>
    </location>
</feature>
<feature type="compositionally biased region" description="Low complexity" evidence="1">
    <location>
        <begin position="16"/>
        <end position="37"/>
    </location>
</feature>
<dbReference type="Proteomes" id="UP001189429">
    <property type="component" value="Unassembled WGS sequence"/>
</dbReference>
<evidence type="ECO:0000313" key="3">
    <source>
        <dbReference type="Proteomes" id="UP001189429"/>
    </source>
</evidence>
<dbReference type="EMBL" id="CAUYUJ010017614">
    <property type="protein sequence ID" value="CAK0876268.1"/>
    <property type="molecule type" value="Genomic_DNA"/>
</dbReference>
<protein>
    <submittedName>
        <fullName evidence="2">Uncharacterized protein</fullName>
    </submittedName>
</protein>
<feature type="region of interest" description="Disordered" evidence="1">
    <location>
        <begin position="433"/>
        <end position="478"/>
    </location>
</feature>
<organism evidence="2 3">
    <name type="scientific">Prorocentrum cordatum</name>
    <dbReference type="NCBI Taxonomy" id="2364126"/>
    <lineage>
        <taxon>Eukaryota</taxon>
        <taxon>Sar</taxon>
        <taxon>Alveolata</taxon>
        <taxon>Dinophyceae</taxon>
        <taxon>Prorocentrales</taxon>
        <taxon>Prorocentraceae</taxon>
        <taxon>Prorocentrum</taxon>
    </lineage>
</organism>
<gene>
    <name evidence="2" type="ORF">PCOR1329_LOCUS60700</name>
</gene>
<proteinExistence type="predicted"/>
<feature type="region of interest" description="Disordered" evidence="1">
    <location>
        <begin position="1"/>
        <end position="119"/>
    </location>
</feature>
<evidence type="ECO:0000313" key="2">
    <source>
        <dbReference type="EMBL" id="CAK0876268.1"/>
    </source>
</evidence>
<feature type="compositionally biased region" description="Acidic residues" evidence="1">
    <location>
        <begin position="234"/>
        <end position="249"/>
    </location>
</feature>
<feature type="compositionally biased region" description="Basic and acidic residues" evidence="1">
    <location>
        <begin position="250"/>
        <end position="268"/>
    </location>
</feature>